<proteinExistence type="predicted"/>
<protein>
    <submittedName>
        <fullName evidence="2">Uncharacterized protein</fullName>
    </submittedName>
</protein>
<evidence type="ECO:0000313" key="2">
    <source>
        <dbReference type="EMBL" id="QKD82995.1"/>
    </source>
</evidence>
<evidence type="ECO:0000313" key="3">
    <source>
        <dbReference type="Proteomes" id="UP000505210"/>
    </source>
</evidence>
<dbReference type="RefSeq" id="WP_172356304.1">
    <property type="nucleotide sequence ID" value="NZ_CP053661.1"/>
</dbReference>
<feature type="compositionally biased region" description="Polar residues" evidence="1">
    <location>
        <begin position="185"/>
        <end position="208"/>
    </location>
</feature>
<keyword evidence="3" id="KW-1185">Reference proteome</keyword>
<dbReference type="KEGG" id="theu:HPC62_13045"/>
<gene>
    <name evidence="2" type="ORF">HPC62_13045</name>
</gene>
<feature type="region of interest" description="Disordered" evidence="1">
    <location>
        <begin position="180"/>
        <end position="223"/>
    </location>
</feature>
<organism evidence="2 3">
    <name type="scientific">Thermoleptolyngbya sichuanensis A183</name>
    <dbReference type="NCBI Taxonomy" id="2737172"/>
    <lineage>
        <taxon>Bacteria</taxon>
        <taxon>Bacillati</taxon>
        <taxon>Cyanobacteriota</taxon>
        <taxon>Cyanophyceae</taxon>
        <taxon>Oculatellales</taxon>
        <taxon>Oculatellaceae</taxon>
        <taxon>Thermoleptolyngbya</taxon>
        <taxon>Thermoleptolyngbya sichuanensis</taxon>
    </lineage>
</organism>
<sequence length="223" mass="24579">MRSRSRRQTRIRLLSRLIAALLIAAGMLLAMGLIAPTQTRYANSPLGAQRAIAQQYGVPIPSRVAEEIYRRLPEIPLENNYISQRTGAVDPEDTFLSRMIRYHTLIKGRSPISRFDWKLTLADYLGINEPMVPGSYPGAINLTTNPLEADTAVVNQFTRAQRDALVNTLVAFFNPSVLNPPPQLTPSSMSAETPQQNAPPVGRGSTQPLPLEPRPGDAQLLMP</sequence>
<dbReference type="AlphaFoldDB" id="A0A6M8BKZ6"/>
<dbReference type="EMBL" id="CP053661">
    <property type="protein sequence ID" value="QKD82995.1"/>
    <property type="molecule type" value="Genomic_DNA"/>
</dbReference>
<name>A0A6M8BKZ6_9CYAN</name>
<accession>A0A6M8BKZ6</accession>
<dbReference type="Proteomes" id="UP000505210">
    <property type="component" value="Chromosome"/>
</dbReference>
<evidence type="ECO:0000256" key="1">
    <source>
        <dbReference type="SAM" id="MobiDB-lite"/>
    </source>
</evidence>
<reference evidence="2 3" key="1">
    <citation type="submission" date="2020-05" db="EMBL/GenBank/DDBJ databases">
        <title>Complete genome sequence of of a novel Thermoleptolyngbya strain isolated from hot springs of Ganzi, Sichuan China.</title>
        <authorList>
            <person name="Tang J."/>
            <person name="Daroch M."/>
            <person name="Li L."/>
            <person name="Waleron K."/>
            <person name="Waleron M."/>
            <person name="Waleron M."/>
        </authorList>
    </citation>
    <scope>NUCLEOTIDE SEQUENCE [LARGE SCALE GENOMIC DNA]</scope>
    <source>
        <strain evidence="2 3">PKUAC-SCTA183</strain>
    </source>
</reference>